<dbReference type="EMBL" id="JACGWN010000001">
    <property type="protein sequence ID" value="KAL0464742.1"/>
    <property type="molecule type" value="Genomic_DNA"/>
</dbReference>
<evidence type="ECO:0000256" key="2">
    <source>
        <dbReference type="ARBA" id="ARBA00008361"/>
    </source>
</evidence>
<gene>
    <name evidence="8" type="ORF">Slati_0361800</name>
</gene>
<dbReference type="InterPro" id="IPR029063">
    <property type="entry name" value="SAM-dependent_MTases_sf"/>
</dbReference>
<name>A0AAW2YG10_9LAMI</name>
<evidence type="ECO:0000256" key="1">
    <source>
        <dbReference type="ARBA" id="ARBA00004606"/>
    </source>
</evidence>
<dbReference type="GO" id="GO:0005768">
    <property type="term" value="C:endosome"/>
    <property type="evidence" value="ECO:0007669"/>
    <property type="project" value="TreeGrafter"/>
</dbReference>
<comment type="caution">
    <text evidence="8">The sequence shown here is derived from an EMBL/GenBank/DDBJ whole genome shotgun (WGS) entry which is preliminary data.</text>
</comment>
<comment type="similarity">
    <text evidence="2 7">Belongs to the methyltransferase superfamily.</text>
</comment>
<reference evidence="8" key="1">
    <citation type="submission" date="2020-06" db="EMBL/GenBank/DDBJ databases">
        <authorList>
            <person name="Li T."/>
            <person name="Hu X."/>
            <person name="Zhang T."/>
            <person name="Song X."/>
            <person name="Zhang H."/>
            <person name="Dai N."/>
            <person name="Sheng W."/>
            <person name="Hou X."/>
            <person name="Wei L."/>
        </authorList>
    </citation>
    <scope>NUCLEOTIDE SEQUENCE</scope>
    <source>
        <strain evidence="8">KEN1</strain>
        <tissue evidence="8">Leaf</tissue>
    </source>
</reference>
<keyword evidence="4 7" id="KW-0735">Signal-anchor</keyword>
<sequence>MEACLTPLPEVSDIKEVSGGELAKWPERLTAVPPRILTGSVKGVTEESFVKNTEIWKERVAHYKSIDFQLAEPGRYRNLLDMNAGLGGFAAALVNDPVWVMNIVPVEAEVNTLGVIYERGLIGTYQSWCEAMSTYPRTYDFIHADSIFTLYEDRCEIEDILLEMDRILRPQGSVIIRDDVDVLVNVKSIVDGLAWESRMTDHEGGPHVREKLLIATKQYWTAPASDQDQDVSKTAS</sequence>
<evidence type="ECO:0000256" key="3">
    <source>
        <dbReference type="ARBA" id="ARBA00022603"/>
    </source>
</evidence>
<evidence type="ECO:0000313" key="8">
    <source>
        <dbReference type="EMBL" id="KAL0464742.1"/>
    </source>
</evidence>
<dbReference type="PANTHER" id="PTHR10108">
    <property type="entry name" value="SAM-DEPENDENT METHYLTRANSFERASE"/>
    <property type="match status" value="1"/>
</dbReference>
<evidence type="ECO:0000256" key="6">
    <source>
        <dbReference type="ARBA" id="ARBA00037847"/>
    </source>
</evidence>
<keyword evidence="7" id="KW-0808">Transferase</keyword>
<dbReference type="GO" id="GO:0032259">
    <property type="term" value="P:methylation"/>
    <property type="evidence" value="ECO:0007669"/>
    <property type="project" value="UniProtKB-KW"/>
</dbReference>
<proteinExistence type="inferred from homology"/>
<dbReference type="Pfam" id="PF03141">
    <property type="entry name" value="Methyltransf_29"/>
    <property type="match status" value="1"/>
</dbReference>
<keyword evidence="5 7" id="KW-0325">Glycoprotein</keyword>
<comment type="subcellular location">
    <subcellularLocation>
        <location evidence="6">Endomembrane system</location>
        <topology evidence="6">Single-pass membrane protein</topology>
    </subcellularLocation>
    <subcellularLocation>
        <location evidence="1 7">Membrane</location>
        <topology evidence="1 7">Single-pass type II membrane protein</topology>
    </subcellularLocation>
</comment>
<dbReference type="GO" id="GO:0016020">
    <property type="term" value="C:membrane"/>
    <property type="evidence" value="ECO:0007669"/>
    <property type="project" value="UniProtKB-SubCell"/>
</dbReference>
<dbReference type="SUPFAM" id="SSF53335">
    <property type="entry name" value="S-adenosyl-L-methionine-dependent methyltransferases"/>
    <property type="match status" value="1"/>
</dbReference>
<evidence type="ECO:0000256" key="4">
    <source>
        <dbReference type="ARBA" id="ARBA00022968"/>
    </source>
</evidence>
<evidence type="ECO:0000256" key="5">
    <source>
        <dbReference type="ARBA" id="ARBA00023180"/>
    </source>
</evidence>
<reference evidence="8" key="2">
    <citation type="journal article" date="2024" name="Plant">
        <title>Genomic evolution and insights into agronomic trait innovations of Sesamum species.</title>
        <authorList>
            <person name="Miao H."/>
            <person name="Wang L."/>
            <person name="Qu L."/>
            <person name="Liu H."/>
            <person name="Sun Y."/>
            <person name="Le M."/>
            <person name="Wang Q."/>
            <person name="Wei S."/>
            <person name="Zheng Y."/>
            <person name="Lin W."/>
            <person name="Duan Y."/>
            <person name="Cao H."/>
            <person name="Xiong S."/>
            <person name="Wang X."/>
            <person name="Wei L."/>
            <person name="Li C."/>
            <person name="Ma Q."/>
            <person name="Ju M."/>
            <person name="Zhao R."/>
            <person name="Li G."/>
            <person name="Mu C."/>
            <person name="Tian Q."/>
            <person name="Mei H."/>
            <person name="Zhang T."/>
            <person name="Gao T."/>
            <person name="Zhang H."/>
        </authorList>
    </citation>
    <scope>NUCLEOTIDE SEQUENCE</scope>
    <source>
        <strain evidence="8">KEN1</strain>
    </source>
</reference>
<dbReference type="GO" id="GO:0005802">
    <property type="term" value="C:trans-Golgi network"/>
    <property type="evidence" value="ECO:0007669"/>
    <property type="project" value="TreeGrafter"/>
</dbReference>
<dbReference type="InterPro" id="IPR004159">
    <property type="entry name" value="Put_SAM_MeTrfase"/>
</dbReference>
<keyword evidence="3 7" id="KW-0489">Methyltransferase</keyword>
<dbReference type="PANTHER" id="PTHR10108:SF1059">
    <property type="entry name" value="METHYLTRANSFERASE PMT15-RELATED"/>
    <property type="match status" value="1"/>
</dbReference>
<protein>
    <recommendedName>
        <fullName evidence="7">Methyltransferase</fullName>
        <ecNumber evidence="7">2.1.1.-</ecNumber>
    </recommendedName>
</protein>
<dbReference type="EC" id="2.1.1.-" evidence="7"/>
<evidence type="ECO:0000256" key="7">
    <source>
        <dbReference type="RuleBase" id="RU366043"/>
    </source>
</evidence>
<accession>A0AAW2YG10</accession>
<dbReference type="GO" id="GO:0008168">
    <property type="term" value="F:methyltransferase activity"/>
    <property type="evidence" value="ECO:0007669"/>
    <property type="project" value="UniProtKB-UniRule"/>
</dbReference>
<keyword evidence="4 7" id="KW-0812">Transmembrane</keyword>
<dbReference type="AlphaFoldDB" id="A0AAW2YG10"/>
<organism evidence="8">
    <name type="scientific">Sesamum latifolium</name>
    <dbReference type="NCBI Taxonomy" id="2727402"/>
    <lineage>
        <taxon>Eukaryota</taxon>
        <taxon>Viridiplantae</taxon>
        <taxon>Streptophyta</taxon>
        <taxon>Embryophyta</taxon>
        <taxon>Tracheophyta</taxon>
        <taxon>Spermatophyta</taxon>
        <taxon>Magnoliopsida</taxon>
        <taxon>eudicotyledons</taxon>
        <taxon>Gunneridae</taxon>
        <taxon>Pentapetalae</taxon>
        <taxon>asterids</taxon>
        <taxon>lamiids</taxon>
        <taxon>Lamiales</taxon>
        <taxon>Pedaliaceae</taxon>
        <taxon>Sesamum</taxon>
    </lineage>
</organism>